<evidence type="ECO:0000313" key="2">
    <source>
        <dbReference type="Proteomes" id="UP000027265"/>
    </source>
</evidence>
<dbReference type="HOGENOM" id="CLU_2015597_0_0_1"/>
<keyword evidence="2" id="KW-1185">Reference proteome</keyword>
<evidence type="ECO:0000313" key="1">
    <source>
        <dbReference type="EMBL" id="KDQ48902.1"/>
    </source>
</evidence>
<proteinExistence type="predicted"/>
<sequence length="123" mass="13991">MSFLRVNVVVTQIVSITPRPAYIRKYETNPISDTLHPQATTLDLTHYHPSPIHYPTATLYAIPTLPRHATATQYATVYPTIPHAPPHPTTTTAWLRYLVALPFRSLWPNLTPWDHAPTSTRTR</sequence>
<organism evidence="1 2">
    <name type="scientific">Jaapia argillacea MUCL 33604</name>
    <dbReference type="NCBI Taxonomy" id="933084"/>
    <lineage>
        <taxon>Eukaryota</taxon>
        <taxon>Fungi</taxon>
        <taxon>Dikarya</taxon>
        <taxon>Basidiomycota</taxon>
        <taxon>Agaricomycotina</taxon>
        <taxon>Agaricomycetes</taxon>
        <taxon>Agaricomycetidae</taxon>
        <taxon>Jaapiales</taxon>
        <taxon>Jaapiaceae</taxon>
        <taxon>Jaapia</taxon>
    </lineage>
</organism>
<gene>
    <name evidence="1" type="ORF">JAAARDRAFT_430842</name>
</gene>
<dbReference type="AlphaFoldDB" id="A0A067PD25"/>
<reference evidence="2" key="1">
    <citation type="journal article" date="2014" name="Proc. Natl. Acad. Sci. U.S.A.">
        <title>Extensive sampling of basidiomycete genomes demonstrates inadequacy of the white-rot/brown-rot paradigm for wood decay fungi.</title>
        <authorList>
            <person name="Riley R."/>
            <person name="Salamov A.A."/>
            <person name="Brown D.W."/>
            <person name="Nagy L.G."/>
            <person name="Floudas D."/>
            <person name="Held B.W."/>
            <person name="Levasseur A."/>
            <person name="Lombard V."/>
            <person name="Morin E."/>
            <person name="Otillar R."/>
            <person name="Lindquist E.A."/>
            <person name="Sun H."/>
            <person name="LaButti K.M."/>
            <person name="Schmutz J."/>
            <person name="Jabbour D."/>
            <person name="Luo H."/>
            <person name="Baker S.E."/>
            <person name="Pisabarro A.G."/>
            <person name="Walton J.D."/>
            <person name="Blanchette R.A."/>
            <person name="Henrissat B."/>
            <person name="Martin F."/>
            <person name="Cullen D."/>
            <person name="Hibbett D.S."/>
            <person name="Grigoriev I.V."/>
        </authorList>
    </citation>
    <scope>NUCLEOTIDE SEQUENCE [LARGE SCALE GENOMIC DNA]</scope>
    <source>
        <strain evidence="2">MUCL 33604</strain>
    </source>
</reference>
<dbReference type="InParanoid" id="A0A067PD25"/>
<protein>
    <submittedName>
        <fullName evidence="1">Uncharacterized protein</fullName>
    </submittedName>
</protein>
<dbReference type="EMBL" id="KL197965">
    <property type="protein sequence ID" value="KDQ48902.1"/>
    <property type="molecule type" value="Genomic_DNA"/>
</dbReference>
<accession>A0A067PD25</accession>
<name>A0A067PD25_9AGAM</name>
<dbReference type="Proteomes" id="UP000027265">
    <property type="component" value="Unassembled WGS sequence"/>
</dbReference>